<proteinExistence type="predicted"/>
<dbReference type="Proteomes" id="UP001159427">
    <property type="component" value="Unassembled WGS sequence"/>
</dbReference>
<keyword evidence="1" id="KW-0472">Membrane</keyword>
<feature type="transmembrane region" description="Helical" evidence="1">
    <location>
        <begin position="128"/>
        <end position="146"/>
    </location>
</feature>
<feature type="transmembrane region" description="Helical" evidence="1">
    <location>
        <begin position="12"/>
        <end position="30"/>
    </location>
</feature>
<reference evidence="2 3" key="1">
    <citation type="submission" date="2022-05" db="EMBL/GenBank/DDBJ databases">
        <authorList>
            <consortium name="Genoscope - CEA"/>
            <person name="William W."/>
        </authorList>
    </citation>
    <scope>NUCLEOTIDE SEQUENCE [LARGE SCALE GENOMIC DNA]</scope>
</reference>
<dbReference type="EMBL" id="CALNXI010003322">
    <property type="protein sequence ID" value="CAH3192889.1"/>
    <property type="molecule type" value="Genomic_DNA"/>
</dbReference>
<keyword evidence="1" id="KW-0812">Transmembrane</keyword>
<feature type="non-terminal residue" evidence="2">
    <location>
        <position position="153"/>
    </location>
</feature>
<evidence type="ECO:0000256" key="1">
    <source>
        <dbReference type="SAM" id="Phobius"/>
    </source>
</evidence>
<organism evidence="2 3">
    <name type="scientific">Porites evermanni</name>
    <dbReference type="NCBI Taxonomy" id="104178"/>
    <lineage>
        <taxon>Eukaryota</taxon>
        <taxon>Metazoa</taxon>
        <taxon>Cnidaria</taxon>
        <taxon>Anthozoa</taxon>
        <taxon>Hexacorallia</taxon>
        <taxon>Scleractinia</taxon>
        <taxon>Fungiina</taxon>
        <taxon>Poritidae</taxon>
        <taxon>Porites</taxon>
    </lineage>
</organism>
<sequence>MALSFPDESSPFVACFLLFCYYLMSSYSSFSNRYHDLSLAIFNCYKKQSHRISHEGLCTDVKTDPSKSKRNVIKIPKELFDMACAELKSIRETLCILILKVAFISSFVFLVFYLTMRLHLGFKPVAKTAVAFFTGLFPKIVTKYLGGERQKRI</sequence>
<keyword evidence="1" id="KW-1133">Transmembrane helix</keyword>
<accession>A0ABN8SMY0</accession>
<comment type="caution">
    <text evidence="2">The sequence shown here is derived from an EMBL/GenBank/DDBJ whole genome shotgun (WGS) entry which is preliminary data.</text>
</comment>
<name>A0ABN8SMY0_9CNID</name>
<evidence type="ECO:0000313" key="3">
    <source>
        <dbReference type="Proteomes" id="UP001159427"/>
    </source>
</evidence>
<gene>
    <name evidence="2" type="ORF">PEVE_00024795</name>
</gene>
<protein>
    <submittedName>
        <fullName evidence="2">Uncharacterized protein</fullName>
    </submittedName>
</protein>
<evidence type="ECO:0000313" key="2">
    <source>
        <dbReference type="EMBL" id="CAH3192889.1"/>
    </source>
</evidence>
<keyword evidence="3" id="KW-1185">Reference proteome</keyword>
<feature type="transmembrane region" description="Helical" evidence="1">
    <location>
        <begin position="97"/>
        <end position="116"/>
    </location>
</feature>